<name>A0A2Z2GNF2_9CAUD</name>
<sequence length="162" mass="19067">MTLTLEQLHKDLDVKQGLKNYVRNTNSKYGTNYEATQEFDRETYMLIKYNTLGKLKRHGQQMKFIQAFTDMELDVDYLTDELEIAKARANKAVDIIEKDNLKDAYIETLKMANIFRSNIQPPEEVISFLEKNGVRYAKFMIASGIESFFNDRIEWFEKELAK</sequence>
<dbReference type="EMBL" id="KY888143">
    <property type="protein sequence ID" value="ARQ94843.1"/>
    <property type="molecule type" value="Genomic_DNA"/>
</dbReference>
<gene>
    <name evidence="1" type="ORF">PLgW1_32</name>
</gene>
<accession>A0A2Z2GNF2</accession>
<evidence type="ECO:0000313" key="1">
    <source>
        <dbReference type="EMBL" id="ARQ94843.1"/>
    </source>
</evidence>
<evidence type="ECO:0000313" key="2">
    <source>
        <dbReference type="Proteomes" id="UP000251251"/>
    </source>
</evidence>
<keyword evidence="2" id="KW-1185">Reference proteome</keyword>
<organism evidence="1 2">
    <name type="scientific">Lactococcus phage PLgW-1</name>
    <dbReference type="NCBI Taxonomy" id="1983536"/>
    <lineage>
        <taxon>Viruses</taxon>
        <taxon>Duplodnaviria</taxon>
        <taxon>Heunggongvirae</taxon>
        <taxon>Uroviricota</taxon>
        <taxon>Caudoviricetes</taxon>
        <taxon>Uwajimavirus</taxon>
        <taxon>Uwajimavirus PLgW1</taxon>
    </lineage>
</organism>
<protein>
    <submittedName>
        <fullName evidence="1">Uncharacterized protein</fullName>
    </submittedName>
</protein>
<proteinExistence type="predicted"/>
<dbReference type="Proteomes" id="UP000251251">
    <property type="component" value="Segment"/>
</dbReference>
<reference evidence="1" key="1">
    <citation type="submission" date="2017-04" db="EMBL/GenBank/DDBJ databases">
        <title>Genome sequence and comparative analysis of three virulent Lactococcus garvieae phages, novel phages with genome architecture linking the 936 group phages of Lactococcus lactis.</title>
        <authorList>
            <person name="Hoai T.D."/>
            <person name="Nishiki I."/>
            <person name="Yoshida T."/>
            <person name="Nakai T."/>
        </authorList>
    </citation>
    <scope>NUCLEOTIDE SEQUENCE [LARGE SCALE GENOMIC DNA]</scope>
</reference>